<comment type="caution">
    <text evidence="13">The sequence shown here is derived from an EMBL/GenBank/DDBJ whole genome shotgun (WGS) entry which is preliminary data.</text>
</comment>
<dbReference type="InterPro" id="IPR027417">
    <property type="entry name" value="P-loop_NTPase"/>
</dbReference>
<feature type="non-terminal residue" evidence="13">
    <location>
        <position position="590"/>
    </location>
</feature>
<feature type="region of interest" description="Disordered" evidence="10">
    <location>
        <begin position="562"/>
        <end position="590"/>
    </location>
</feature>
<dbReference type="Proteomes" id="UP000541605">
    <property type="component" value="Unassembled WGS sequence"/>
</dbReference>
<dbReference type="AlphaFoldDB" id="A0A7K8JAK9"/>
<dbReference type="SUPFAM" id="SSF52317">
    <property type="entry name" value="Class I glutamine amidotransferase-like"/>
    <property type="match status" value="1"/>
</dbReference>
<comment type="similarity">
    <text evidence="2 9">Belongs to the CTP synthase family.</text>
</comment>
<feature type="domain" description="Glutamine amidotransferase" evidence="11">
    <location>
        <begin position="310"/>
        <end position="537"/>
    </location>
</feature>
<dbReference type="InterPro" id="IPR029062">
    <property type="entry name" value="Class_I_gatase-like"/>
</dbReference>
<evidence type="ECO:0000313" key="13">
    <source>
        <dbReference type="EMBL" id="NXE01741.1"/>
    </source>
</evidence>
<evidence type="ECO:0000256" key="10">
    <source>
        <dbReference type="SAM" id="MobiDB-lite"/>
    </source>
</evidence>
<protein>
    <recommendedName>
        <fullName evidence="9">CTP synthase</fullName>
        <ecNumber evidence="9">6.3.4.2</ecNumber>
    </recommendedName>
    <alternativeName>
        <fullName evidence="9">UTP--ammonia ligase</fullName>
    </alternativeName>
</protein>
<evidence type="ECO:0000259" key="12">
    <source>
        <dbReference type="Pfam" id="PF06418"/>
    </source>
</evidence>
<accession>A0A7K8JAK9</accession>
<evidence type="ECO:0000256" key="3">
    <source>
        <dbReference type="ARBA" id="ARBA00022598"/>
    </source>
</evidence>
<dbReference type="GO" id="GO:0005737">
    <property type="term" value="C:cytoplasm"/>
    <property type="evidence" value="ECO:0007669"/>
    <property type="project" value="TreeGrafter"/>
</dbReference>
<evidence type="ECO:0000256" key="6">
    <source>
        <dbReference type="ARBA" id="ARBA00022962"/>
    </source>
</evidence>
<dbReference type="InterPro" id="IPR017926">
    <property type="entry name" value="GATASE"/>
</dbReference>
<evidence type="ECO:0000256" key="9">
    <source>
        <dbReference type="RuleBase" id="RU810713"/>
    </source>
</evidence>
<reference evidence="13 14" key="1">
    <citation type="submission" date="2019-09" db="EMBL/GenBank/DDBJ databases">
        <title>Bird 10,000 Genomes (B10K) Project - Family phase.</title>
        <authorList>
            <person name="Zhang G."/>
        </authorList>
    </citation>
    <scope>NUCLEOTIDE SEQUENCE [LARGE SCALE GENOMIC DNA]</scope>
    <source>
        <strain evidence="13">B10K-CU-031-19</strain>
        <tissue evidence="13">Muscle</tissue>
    </source>
</reference>
<dbReference type="NCBIfam" id="NF003792">
    <property type="entry name" value="PRK05380.1"/>
    <property type="match status" value="1"/>
</dbReference>
<dbReference type="PANTHER" id="PTHR11550:SF8">
    <property type="entry name" value="CTP SYNTHASE 1"/>
    <property type="match status" value="1"/>
</dbReference>
<dbReference type="GO" id="GO:0044210">
    <property type="term" value="P:'de novo' CTP biosynthetic process"/>
    <property type="evidence" value="ECO:0007669"/>
    <property type="project" value="UniProtKB-UniRule"/>
</dbReference>
<evidence type="ECO:0000256" key="1">
    <source>
        <dbReference type="ARBA" id="ARBA00005171"/>
    </source>
</evidence>
<keyword evidence="5 9" id="KW-0067">ATP-binding</keyword>
<dbReference type="CDD" id="cd03113">
    <property type="entry name" value="CTPS_N"/>
    <property type="match status" value="1"/>
</dbReference>
<dbReference type="FunFam" id="3.40.50.880:FF:000005">
    <property type="entry name" value="CTP synthase"/>
    <property type="match status" value="1"/>
</dbReference>
<keyword evidence="7 9" id="KW-0665">Pyrimidine biosynthesis</keyword>
<dbReference type="FunFam" id="3.40.50.300:FF:000207">
    <property type="entry name" value="CTP synthase"/>
    <property type="match status" value="1"/>
</dbReference>
<comment type="catalytic activity">
    <reaction evidence="8 9">
        <text>UTP + L-glutamine + ATP + H2O = CTP + L-glutamate + ADP + phosphate + 2 H(+)</text>
        <dbReference type="Rhea" id="RHEA:26426"/>
        <dbReference type="ChEBI" id="CHEBI:15377"/>
        <dbReference type="ChEBI" id="CHEBI:15378"/>
        <dbReference type="ChEBI" id="CHEBI:29985"/>
        <dbReference type="ChEBI" id="CHEBI:30616"/>
        <dbReference type="ChEBI" id="CHEBI:37563"/>
        <dbReference type="ChEBI" id="CHEBI:43474"/>
        <dbReference type="ChEBI" id="CHEBI:46398"/>
        <dbReference type="ChEBI" id="CHEBI:58359"/>
        <dbReference type="ChEBI" id="CHEBI:456216"/>
        <dbReference type="EC" id="6.3.4.2"/>
    </reaction>
</comment>
<dbReference type="Pfam" id="PF00117">
    <property type="entry name" value="GATase"/>
    <property type="match status" value="1"/>
</dbReference>
<name>A0A7K8JAK9_9PASS</name>
<dbReference type="NCBIfam" id="TIGR00337">
    <property type="entry name" value="PyrG"/>
    <property type="match status" value="1"/>
</dbReference>
<evidence type="ECO:0000256" key="8">
    <source>
        <dbReference type="ARBA" id="ARBA00047781"/>
    </source>
</evidence>
<evidence type="ECO:0000256" key="7">
    <source>
        <dbReference type="ARBA" id="ARBA00022975"/>
    </source>
</evidence>
<dbReference type="PROSITE" id="PS51273">
    <property type="entry name" value="GATASE_TYPE_1"/>
    <property type="match status" value="1"/>
</dbReference>
<evidence type="ECO:0000256" key="5">
    <source>
        <dbReference type="ARBA" id="ARBA00022840"/>
    </source>
</evidence>
<keyword evidence="6 9" id="KW-0315">Glutamine amidotransferase</keyword>
<keyword evidence="3 9" id="KW-0436">Ligase</keyword>
<organism evidence="13 14">
    <name type="scientific">Chaetorhynchus papuensis</name>
    <name type="common">pygmy drongo</name>
    <dbReference type="NCBI Taxonomy" id="254446"/>
    <lineage>
        <taxon>Eukaryota</taxon>
        <taxon>Metazoa</taxon>
        <taxon>Chordata</taxon>
        <taxon>Craniata</taxon>
        <taxon>Vertebrata</taxon>
        <taxon>Euteleostomi</taxon>
        <taxon>Archelosauria</taxon>
        <taxon>Archosauria</taxon>
        <taxon>Dinosauria</taxon>
        <taxon>Saurischia</taxon>
        <taxon>Theropoda</taxon>
        <taxon>Coelurosauria</taxon>
        <taxon>Aves</taxon>
        <taxon>Neognathae</taxon>
        <taxon>Neoaves</taxon>
        <taxon>Telluraves</taxon>
        <taxon>Australaves</taxon>
        <taxon>Passeriformes</taxon>
        <taxon>Rhipiduridae</taxon>
        <taxon>Chaetorhynchus</taxon>
    </lineage>
</organism>
<comment type="function">
    <text evidence="9">Catalyzes the ATP-dependent amination of UTP to CTP with either L-glutamine or ammonia as the source of nitrogen.</text>
</comment>
<dbReference type="Pfam" id="PF06418">
    <property type="entry name" value="CTP_synth_N"/>
    <property type="match status" value="1"/>
</dbReference>
<dbReference type="GO" id="GO:0019856">
    <property type="term" value="P:pyrimidine nucleobase biosynthetic process"/>
    <property type="evidence" value="ECO:0007669"/>
    <property type="project" value="TreeGrafter"/>
</dbReference>
<dbReference type="EMBL" id="VWYX01002101">
    <property type="protein sequence ID" value="NXE01741.1"/>
    <property type="molecule type" value="Genomic_DNA"/>
</dbReference>
<dbReference type="EC" id="6.3.4.2" evidence="9"/>
<feature type="non-terminal residue" evidence="13">
    <location>
        <position position="1"/>
    </location>
</feature>
<dbReference type="PANTHER" id="PTHR11550">
    <property type="entry name" value="CTP SYNTHASE"/>
    <property type="match status" value="1"/>
</dbReference>
<dbReference type="Gene3D" id="3.40.50.300">
    <property type="entry name" value="P-loop containing nucleotide triphosphate hydrolases"/>
    <property type="match status" value="1"/>
</dbReference>
<keyword evidence="4 9" id="KW-0547">Nucleotide-binding</keyword>
<feature type="domain" description="CTP synthase N-terminal" evidence="12">
    <location>
        <begin position="2"/>
        <end position="271"/>
    </location>
</feature>
<dbReference type="GO" id="GO:0042802">
    <property type="term" value="F:identical protein binding"/>
    <property type="evidence" value="ECO:0007669"/>
    <property type="project" value="TreeGrafter"/>
</dbReference>
<sequence>MKYILVTGGVISGIGKGIIASSIGTILKSCGLHVTSIKIDPYINIDAGTFSPYEHGEVFVLDDGGEVDLDLGNYERFLDIRLTKDNNLTTGKIYQYVINKERKGDYLGKTVQGDAKLLSCCLEMHSVFQSWLDAFVFHLHLGLLLLGGTVGDIESMPFIEAFRQFQFKAKRENFCNIHVSLVPQPSSTGEQKTKPTQNSVRELRGLGLSPDLIVCRCSTPLDTSVKEKISMFCHVEPEQVICVHDVSSIYRVPLLLEEQGVVDYFRHRLDLPIERQPRRMLMKWKEMADRYDRLLETCSIALVGKYTKFSDSYASVIKALEHSALAINHKLDIKYIDSADLEPDTLQEEPVRYHEAWQKLCGADGVLVPGGFGVRGTEGKIQAISWARKQKKPFLGVCLGMQLAVVEFARSVLGWQDANSTEFDPKTSHPVVIDMPEHNPGQMGGTMRLGKRRTLFQTKNSIMRKLYGDHDFLEERHRHRFEVNPELKKCFEEQGLKFVGQDEEGERMEVVELEEHPFFVGVQYHPEFLSRPIKPSPPYFGLLLASAGRLTHYLQKGCRLSPRDTYSDRSGSSSPDLEITELKFPSANHD</sequence>
<proteinExistence type="inferred from homology"/>
<dbReference type="CDD" id="cd01746">
    <property type="entry name" value="GATase1_CTP_Synthase"/>
    <property type="match status" value="1"/>
</dbReference>
<dbReference type="GO" id="GO:0005524">
    <property type="term" value="F:ATP binding"/>
    <property type="evidence" value="ECO:0007669"/>
    <property type="project" value="UniProtKB-KW"/>
</dbReference>
<evidence type="ECO:0000259" key="11">
    <source>
        <dbReference type="Pfam" id="PF00117"/>
    </source>
</evidence>
<evidence type="ECO:0000313" key="14">
    <source>
        <dbReference type="Proteomes" id="UP000541605"/>
    </source>
</evidence>
<evidence type="ECO:0000256" key="2">
    <source>
        <dbReference type="ARBA" id="ARBA00007533"/>
    </source>
</evidence>
<comment type="pathway">
    <text evidence="1 9">Pyrimidine metabolism; CTP biosynthesis via de novo pathway; CTP from UDP: step 2/2.</text>
</comment>
<dbReference type="InterPro" id="IPR017456">
    <property type="entry name" value="CTP_synthase_N"/>
</dbReference>
<dbReference type="InterPro" id="IPR033828">
    <property type="entry name" value="GATase1_CTP_Synthase"/>
</dbReference>
<dbReference type="SUPFAM" id="SSF52540">
    <property type="entry name" value="P-loop containing nucleoside triphosphate hydrolases"/>
    <property type="match status" value="1"/>
</dbReference>
<dbReference type="GO" id="GO:0097268">
    <property type="term" value="C:cytoophidium"/>
    <property type="evidence" value="ECO:0007669"/>
    <property type="project" value="TreeGrafter"/>
</dbReference>
<evidence type="ECO:0000256" key="4">
    <source>
        <dbReference type="ARBA" id="ARBA00022741"/>
    </source>
</evidence>
<dbReference type="InterPro" id="IPR004468">
    <property type="entry name" value="CTP_synthase"/>
</dbReference>
<dbReference type="UniPathway" id="UPA00159">
    <property type="reaction ID" value="UER00277"/>
</dbReference>
<gene>
    <name evidence="13" type="primary">Ctps1</name>
    <name evidence="13" type="ORF">CHAPAP_R08818</name>
</gene>
<keyword evidence="14" id="KW-1185">Reference proteome</keyword>
<dbReference type="Gene3D" id="3.40.50.880">
    <property type="match status" value="1"/>
</dbReference>
<dbReference type="GO" id="GO:0003883">
    <property type="term" value="F:CTP synthase activity"/>
    <property type="evidence" value="ECO:0007669"/>
    <property type="project" value="UniProtKB-UniRule"/>
</dbReference>